<comment type="caution">
    <text evidence="2">The sequence shown here is derived from an EMBL/GenBank/DDBJ whole genome shotgun (WGS) entry which is preliminary data.</text>
</comment>
<sequence>MPPKRKAAIPPNAASVTNYTDSAGDRANKRSRISKPVTNNFKKEVPPEPLTARNGENGGPGEQAEAEVKKDKEPTFDHSRPEERSGVVDRRYYPAKMSNKRCAQYNDNEIPQPIKLLNKAIEETAAARKAIRDKKQGDAIMSPQDWEAHLVSPAKCDFELRSVETLRKELAELDIPLHIEVIKKRRNVPGRLIAMAEE</sequence>
<dbReference type="SUPFAM" id="SSF52425">
    <property type="entry name" value="Cryptochrome/photolyase, N-terminal domain"/>
    <property type="match status" value="1"/>
</dbReference>
<protein>
    <submittedName>
        <fullName evidence="2">DNA photolyase phr1</fullName>
        <ecNumber evidence="2">4.1.99.3</ecNumber>
    </submittedName>
</protein>
<dbReference type="AlphaFoldDB" id="A0A9W9C1B1"/>
<dbReference type="GO" id="GO:0003904">
    <property type="term" value="F:deoxyribodipyrimidine photo-lyase activity"/>
    <property type="evidence" value="ECO:0007669"/>
    <property type="project" value="UniProtKB-EC"/>
</dbReference>
<evidence type="ECO:0000256" key="1">
    <source>
        <dbReference type="SAM" id="MobiDB-lite"/>
    </source>
</evidence>
<accession>A0A9W9C1B1</accession>
<dbReference type="Proteomes" id="UP001140562">
    <property type="component" value="Unassembled WGS sequence"/>
</dbReference>
<proteinExistence type="predicted"/>
<dbReference type="InterPro" id="IPR014729">
    <property type="entry name" value="Rossmann-like_a/b/a_fold"/>
</dbReference>
<organism evidence="2 3">
    <name type="scientific">Didymella glomerata</name>
    <dbReference type="NCBI Taxonomy" id="749621"/>
    <lineage>
        <taxon>Eukaryota</taxon>
        <taxon>Fungi</taxon>
        <taxon>Dikarya</taxon>
        <taxon>Ascomycota</taxon>
        <taxon>Pezizomycotina</taxon>
        <taxon>Dothideomycetes</taxon>
        <taxon>Pleosporomycetidae</taxon>
        <taxon>Pleosporales</taxon>
        <taxon>Pleosporineae</taxon>
        <taxon>Didymellaceae</taxon>
        <taxon>Didymella</taxon>
    </lineage>
</organism>
<gene>
    <name evidence="2" type="primary">PHR1_2</name>
    <name evidence="2" type="ORF">N0V87_003853</name>
</gene>
<dbReference type="InterPro" id="IPR036155">
    <property type="entry name" value="Crypto/Photolyase_N_sf"/>
</dbReference>
<dbReference type="Gene3D" id="3.40.50.620">
    <property type="entry name" value="HUPs"/>
    <property type="match status" value="1"/>
</dbReference>
<feature type="region of interest" description="Disordered" evidence="1">
    <location>
        <begin position="1"/>
        <end position="92"/>
    </location>
</feature>
<evidence type="ECO:0000313" key="2">
    <source>
        <dbReference type="EMBL" id="KAJ4338524.1"/>
    </source>
</evidence>
<evidence type="ECO:0000313" key="3">
    <source>
        <dbReference type="Proteomes" id="UP001140562"/>
    </source>
</evidence>
<keyword evidence="3" id="KW-1185">Reference proteome</keyword>
<feature type="compositionally biased region" description="Basic and acidic residues" evidence="1">
    <location>
        <begin position="66"/>
        <end position="92"/>
    </location>
</feature>
<dbReference type="EC" id="4.1.99.3" evidence="2"/>
<name>A0A9W9C1B1_9PLEO</name>
<dbReference type="EMBL" id="JAPEUV010000029">
    <property type="protein sequence ID" value="KAJ4338524.1"/>
    <property type="molecule type" value="Genomic_DNA"/>
</dbReference>
<reference evidence="2" key="1">
    <citation type="submission" date="2022-10" db="EMBL/GenBank/DDBJ databases">
        <title>Tapping the CABI collections for fungal endophytes: first genome assemblies for Collariella, Neodidymelliopsis, Ascochyta clinopodiicola, Didymella pomorum, Didymosphaeria variabile, Neocosmospora piperis and Neocucurbitaria cava.</title>
        <authorList>
            <person name="Hill R."/>
        </authorList>
    </citation>
    <scope>NUCLEOTIDE SEQUENCE</scope>
    <source>
        <strain evidence="2">IMI 360193</strain>
    </source>
</reference>
<keyword evidence="2" id="KW-0456">Lyase</keyword>